<dbReference type="InterPro" id="IPR001173">
    <property type="entry name" value="Glyco_trans_2-like"/>
</dbReference>
<dbReference type="InterPro" id="IPR029044">
    <property type="entry name" value="Nucleotide-diphossugar_trans"/>
</dbReference>
<organism evidence="2 3">
    <name type="scientific">Rhizomicrobium palustre</name>
    <dbReference type="NCBI Taxonomy" id="189966"/>
    <lineage>
        <taxon>Bacteria</taxon>
        <taxon>Pseudomonadati</taxon>
        <taxon>Pseudomonadota</taxon>
        <taxon>Alphaproteobacteria</taxon>
        <taxon>Micropepsales</taxon>
        <taxon>Micropepsaceae</taxon>
        <taxon>Rhizomicrobium</taxon>
    </lineage>
</organism>
<dbReference type="PANTHER" id="PTHR22916:SF3">
    <property type="entry name" value="UDP-GLCNAC:BETAGAL BETA-1,3-N-ACETYLGLUCOSAMINYLTRANSFERASE-LIKE PROTEIN 1"/>
    <property type="match status" value="1"/>
</dbReference>
<feature type="domain" description="Glycosyltransferase 2-like" evidence="1">
    <location>
        <begin position="6"/>
        <end position="131"/>
    </location>
</feature>
<dbReference type="EMBL" id="JAASRM010000001">
    <property type="protein sequence ID" value="NIK86723.1"/>
    <property type="molecule type" value="Genomic_DNA"/>
</dbReference>
<comment type="caution">
    <text evidence="2">The sequence shown here is derived from an EMBL/GenBank/DDBJ whole genome shotgun (WGS) entry which is preliminary data.</text>
</comment>
<dbReference type="Pfam" id="PF00535">
    <property type="entry name" value="Glycos_transf_2"/>
    <property type="match status" value="1"/>
</dbReference>
<sequence>MPPAVSVVIATKNRPTYLKRLLLCVRDQDLTDLECIVLDDGSDAATLAAYDEIWRELDGRFTLVKREDRHTGGPSKARNRGISLARGTYVAFCDDDDRWICRDHLSTAVRGMETYGADLFFAAMQTGANGEVIDPDLYAPARPALQRYPIEDEADLFEVPVSSMTRLLRHRTLHTDTIVAARALLIEAGLYWEKTNLAEDRDFSFRLTDRARKILFRATPSAELEVSPHTSLYRTFAEREKALWSYLATLHSELQVRNPVLRRLCRAVRAWDMLDLGKSALKEGRFQLSRHFARESFFLHPSLSALRLYIAGLAR</sequence>
<dbReference type="RefSeq" id="WP_167079702.1">
    <property type="nucleotide sequence ID" value="NZ_BAAADC010000001.1"/>
</dbReference>
<accession>A0A846MTP3</accession>
<evidence type="ECO:0000259" key="1">
    <source>
        <dbReference type="Pfam" id="PF00535"/>
    </source>
</evidence>
<evidence type="ECO:0000313" key="2">
    <source>
        <dbReference type="EMBL" id="NIK86723.1"/>
    </source>
</evidence>
<protein>
    <submittedName>
        <fullName evidence="2">Cellulose synthase/poly-beta-1,6-N-acetylglucosamine synthase-like glycosyltransferase</fullName>
    </submittedName>
</protein>
<dbReference type="PANTHER" id="PTHR22916">
    <property type="entry name" value="GLYCOSYLTRANSFERASE"/>
    <property type="match status" value="1"/>
</dbReference>
<keyword evidence="3" id="KW-1185">Reference proteome</keyword>
<evidence type="ECO:0000313" key="3">
    <source>
        <dbReference type="Proteomes" id="UP000570514"/>
    </source>
</evidence>
<dbReference type="Gene3D" id="3.90.550.10">
    <property type="entry name" value="Spore Coat Polysaccharide Biosynthesis Protein SpsA, Chain A"/>
    <property type="match status" value="1"/>
</dbReference>
<dbReference type="AlphaFoldDB" id="A0A846MTP3"/>
<dbReference type="GO" id="GO:0016758">
    <property type="term" value="F:hexosyltransferase activity"/>
    <property type="evidence" value="ECO:0007669"/>
    <property type="project" value="UniProtKB-ARBA"/>
</dbReference>
<gene>
    <name evidence="2" type="ORF">FHS83_000041</name>
</gene>
<keyword evidence="2" id="KW-0808">Transferase</keyword>
<dbReference type="SUPFAM" id="SSF53448">
    <property type="entry name" value="Nucleotide-diphospho-sugar transferases"/>
    <property type="match status" value="1"/>
</dbReference>
<dbReference type="Proteomes" id="UP000570514">
    <property type="component" value="Unassembled WGS sequence"/>
</dbReference>
<name>A0A846MTP3_9PROT</name>
<dbReference type="CDD" id="cd00761">
    <property type="entry name" value="Glyco_tranf_GTA_type"/>
    <property type="match status" value="1"/>
</dbReference>
<reference evidence="2 3" key="1">
    <citation type="submission" date="2020-03" db="EMBL/GenBank/DDBJ databases">
        <title>Genomic Encyclopedia of Type Strains, Phase IV (KMG-IV): sequencing the most valuable type-strain genomes for metagenomic binning, comparative biology and taxonomic classification.</title>
        <authorList>
            <person name="Goeker M."/>
        </authorList>
    </citation>
    <scope>NUCLEOTIDE SEQUENCE [LARGE SCALE GENOMIC DNA]</scope>
    <source>
        <strain evidence="2 3">DSM 19867</strain>
    </source>
</reference>
<proteinExistence type="predicted"/>